<dbReference type="OrthoDB" id="10258877at2759"/>
<feature type="region of interest" description="Disordered" evidence="2">
    <location>
        <begin position="128"/>
        <end position="151"/>
    </location>
</feature>
<dbReference type="EnsemblMetazoa" id="CapteT225036">
    <property type="protein sequence ID" value="CapteP225036"/>
    <property type="gene ID" value="CapteG225036"/>
</dbReference>
<keyword evidence="6" id="KW-1185">Reference proteome</keyword>
<reference evidence="5" key="3">
    <citation type="submission" date="2015-06" db="UniProtKB">
        <authorList>
            <consortium name="EnsemblMetazoa"/>
        </authorList>
    </citation>
    <scope>IDENTIFICATION</scope>
</reference>
<dbReference type="STRING" id="283909.R7UQU5"/>
<dbReference type="GO" id="GO:0032418">
    <property type="term" value="P:lysosome localization"/>
    <property type="evidence" value="ECO:0007669"/>
    <property type="project" value="TreeGrafter"/>
</dbReference>
<proteinExistence type="inferred from homology"/>
<reference evidence="6" key="1">
    <citation type="submission" date="2012-12" db="EMBL/GenBank/DDBJ databases">
        <authorList>
            <person name="Hellsten U."/>
            <person name="Grimwood J."/>
            <person name="Chapman J.A."/>
            <person name="Shapiro H."/>
            <person name="Aerts A."/>
            <person name="Otillar R.P."/>
            <person name="Terry A.Y."/>
            <person name="Boore J.L."/>
            <person name="Simakov O."/>
            <person name="Marletaz F."/>
            <person name="Cho S.-J."/>
            <person name="Edsinger-Gonzales E."/>
            <person name="Havlak P."/>
            <person name="Kuo D.-H."/>
            <person name="Larsson T."/>
            <person name="Lv J."/>
            <person name="Arendt D."/>
            <person name="Savage R."/>
            <person name="Osoegawa K."/>
            <person name="de Jong P."/>
            <person name="Lindberg D.R."/>
            <person name="Seaver E.C."/>
            <person name="Weisblat D.A."/>
            <person name="Putnam N.H."/>
            <person name="Grigoriev I.V."/>
            <person name="Rokhsar D.S."/>
        </authorList>
    </citation>
    <scope>NUCLEOTIDE SEQUENCE</scope>
    <source>
        <strain evidence="6">I ESC-2004</strain>
    </source>
</reference>
<evidence type="ECO:0000313" key="6">
    <source>
        <dbReference type="Proteomes" id="UP000014760"/>
    </source>
</evidence>
<dbReference type="Proteomes" id="UP000014760">
    <property type="component" value="Unassembled WGS sequence"/>
</dbReference>
<accession>R7UQU5</accession>
<name>R7UQU5_CAPTE</name>
<gene>
    <name evidence="4" type="ORF">CAPTEDRAFT_225036</name>
</gene>
<sequence>MAVRDISLEFADWPPVPELQLTERPDPCAEFTKCMTKGINTKDIESMMDIQSHMLSRFEKTNEMLLNFNTLSSARYHATNKDFQQHTALLTSMKKDLDSVFQRIRTLKAKLAKQHPDSFTACTVSVPLAEEEEEEEELEEEVVPSESNNSV</sequence>
<feature type="compositionally biased region" description="Acidic residues" evidence="2">
    <location>
        <begin position="129"/>
        <end position="143"/>
    </location>
</feature>
<reference evidence="4 6" key="2">
    <citation type="journal article" date="2013" name="Nature">
        <title>Insights into bilaterian evolution from three spiralian genomes.</title>
        <authorList>
            <person name="Simakov O."/>
            <person name="Marletaz F."/>
            <person name="Cho S.J."/>
            <person name="Edsinger-Gonzales E."/>
            <person name="Havlak P."/>
            <person name="Hellsten U."/>
            <person name="Kuo D.H."/>
            <person name="Larsson T."/>
            <person name="Lv J."/>
            <person name="Arendt D."/>
            <person name="Savage R."/>
            <person name="Osoegawa K."/>
            <person name="de Jong P."/>
            <person name="Grimwood J."/>
            <person name="Chapman J.A."/>
            <person name="Shapiro H."/>
            <person name="Aerts A."/>
            <person name="Otillar R.P."/>
            <person name="Terry A.Y."/>
            <person name="Boore J.L."/>
            <person name="Grigoriev I.V."/>
            <person name="Lindberg D.R."/>
            <person name="Seaver E.C."/>
            <person name="Weisblat D.A."/>
            <person name="Putnam N.H."/>
            <person name="Rokhsar D.S."/>
        </authorList>
    </citation>
    <scope>NUCLEOTIDE SEQUENCE</scope>
    <source>
        <strain evidence="4 6">I ESC-2004</strain>
    </source>
</reference>
<dbReference type="PANTHER" id="PTHR13511:SF0">
    <property type="entry name" value="KXDL MOTIF-CONTAINING PROTEIN 1"/>
    <property type="match status" value="1"/>
</dbReference>
<organism evidence="4">
    <name type="scientific">Capitella teleta</name>
    <name type="common">Polychaete worm</name>
    <dbReference type="NCBI Taxonomy" id="283909"/>
    <lineage>
        <taxon>Eukaryota</taxon>
        <taxon>Metazoa</taxon>
        <taxon>Spiralia</taxon>
        <taxon>Lophotrochozoa</taxon>
        <taxon>Annelida</taxon>
        <taxon>Polychaeta</taxon>
        <taxon>Sedentaria</taxon>
        <taxon>Scolecida</taxon>
        <taxon>Capitellidae</taxon>
        <taxon>Capitella</taxon>
    </lineage>
</organism>
<evidence type="ECO:0000259" key="3">
    <source>
        <dbReference type="Pfam" id="PF10241"/>
    </source>
</evidence>
<dbReference type="InterPro" id="IPR019371">
    <property type="entry name" value="KxDL_dom"/>
</dbReference>
<evidence type="ECO:0000313" key="5">
    <source>
        <dbReference type="EnsemblMetazoa" id="CapteP225036"/>
    </source>
</evidence>
<evidence type="ECO:0000313" key="4">
    <source>
        <dbReference type="EMBL" id="ELU08540.1"/>
    </source>
</evidence>
<comment type="similarity">
    <text evidence="1">Belongs to the KXD1 family.</text>
</comment>
<dbReference type="AlphaFoldDB" id="R7UQU5"/>
<dbReference type="HOGENOM" id="CLU_1733210_0_0_1"/>
<dbReference type="GO" id="GO:0099078">
    <property type="term" value="C:BORC complex"/>
    <property type="evidence" value="ECO:0007669"/>
    <property type="project" value="TreeGrafter"/>
</dbReference>
<dbReference type="InterPro" id="IPR039843">
    <property type="entry name" value="KXD1-like"/>
</dbReference>
<dbReference type="OMA" id="NDYSEQC"/>
<dbReference type="EMBL" id="KB299000">
    <property type="protein sequence ID" value="ELU08540.1"/>
    <property type="molecule type" value="Genomic_DNA"/>
</dbReference>
<dbReference type="EMBL" id="AMQN01006722">
    <property type="status" value="NOT_ANNOTATED_CDS"/>
    <property type="molecule type" value="Genomic_DNA"/>
</dbReference>
<dbReference type="PANTHER" id="PTHR13511">
    <property type="entry name" value="KXDL MOTIF-CONTAINING PROTEIN 1"/>
    <property type="match status" value="1"/>
</dbReference>
<feature type="domain" description="KxDL" evidence="3">
    <location>
        <begin position="35"/>
        <end position="119"/>
    </location>
</feature>
<dbReference type="Pfam" id="PF10241">
    <property type="entry name" value="KxDL"/>
    <property type="match status" value="1"/>
</dbReference>
<protein>
    <recommendedName>
        <fullName evidence="3">KxDL domain-containing protein</fullName>
    </recommendedName>
</protein>
<evidence type="ECO:0000256" key="1">
    <source>
        <dbReference type="ARBA" id="ARBA00005913"/>
    </source>
</evidence>
<evidence type="ECO:0000256" key="2">
    <source>
        <dbReference type="SAM" id="MobiDB-lite"/>
    </source>
</evidence>